<dbReference type="STRING" id="579137.Metvu_1154"/>
<proteinExistence type="predicted"/>
<protein>
    <submittedName>
        <fullName evidence="1">Uncharacterized protein</fullName>
    </submittedName>
</protein>
<dbReference type="Pfam" id="PF17393">
    <property type="entry name" value="DUF5402"/>
    <property type="match status" value="1"/>
</dbReference>
<evidence type="ECO:0000313" key="1">
    <source>
        <dbReference type="EMBL" id="ACX73012.1"/>
    </source>
</evidence>
<dbReference type="Proteomes" id="UP000002063">
    <property type="component" value="Chromosome"/>
</dbReference>
<keyword evidence="2" id="KW-1185">Reference proteome</keyword>
<evidence type="ECO:0000313" key="2">
    <source>
        <dbReference type="Proteomes" id="UP000002063"/>
    </source>
</evidence>
<reference evidence="1" key="1">
    <citation type="submission" date="2009-10" db="EMBL/GenBank/DDBJ databases">
        <title>Complete sequence of chromosome of Methanocaldococcus vulcanius M7.</title>
        <authorList>
            <consortium name="US DOE Joint Genome Institute"/>
            <person name="Lucas S."/>
            <person name="Copeland A."/>
            <person name="Lapidus A."/>
            <person name="Glavina del Rio T."/>
            <person name="Dalin E."/>
            <person name="Tice H."/>
            <person name="Bruce D."/>
            <person name="Goodwin L."/>
            <person name="Pitluck S."/>
            <person name="Lcollab F.I."/>
            <person name="Brettin T."/>
            <person name="Detter J.C."/>
            <person name="Han C."/>
            <person name="Tapia R."/>
            <person name="Kuske C.R."/>
            <person name="Schmutz J."/>
            <person name="Larimer F."/>
            <person name="Land M."/>
            <person name="Hauser L."/>
            <person name="Kyrpides N."/>
            <person name="Ovchinikova G."/>
            <person name="Sieprawska-Lupa M."/>
            <person name="Whitman W.B."/>
            <person name="Woyke T."/>
        </authorList>
    </citation>
    <scope>NUCLEOTIDE SEQUENCE [LARGE SCALE GENOMIC DNA]</scope>
    <source>
        <strain evidence="1">M7</strain>
    </source>
</reference>
<dbReference type="InterPro" id="IPR020380">
    <property type="entry name" value="Uncharacterised_MJ1658"/>
</dbReference>
<dbReference type="GeneID" id="8513493"/>
<dbReference type="EMBL" id="CP001787">
    <property type="protein sequence ID" value="ACX73012.1"/>
    <property type="molecule type" value="Genomic_DNA"/>
</dbReference>
<dbReference type="eggNOG" id="arCOG06554">
    <property type="taxonomic scope" value="Archaea"/>
</dbReference>
<dbReference type="HOGENOM" id="CLU_144581_0_0_2"/>
<name>C9RHG0_METVM</name>
<organism evidence="1 2">
    <name type="scientific">Methanocaldococcus vulcanius (strain ATCC 700851 / DSM 12094 / M7)</name>
    <name type="common">Methanococcus vulcanius</name>
    <dbReference type="NCBI Taxonomy" id="579137"/>
    <lineage>
        <taxon>Archaea</taxon>
        <taxon>Methanobacteriati</taxon>
        <taxon>Methanobacteriota</taxon>
        <taxon>Methanomada group</taxon>
        <taxon>Methanococci</taxon>
        <taxon>Methanococcales</taxon>
        <taxon>Methanocaldococcaceae</taxon>
        <taxon>Methanocaldococcus</taxon>
    </lineage>
</organism>
<accession>C9RHG0</accession>
<dbReference type="RefSeq" id="WP_015733232.1">
    <property type="nucleotide sequence ID" value="NC_013407.1"/>
</dbReference>
<gene>
    <name evidence="1" type="ordered locus">Metvu_1154</name>
</gene>
<sequence length="121" mass="14022">MSIKEKILEGREDIEKFFIKIIGREIFVPELDVFSSRCGCVGIMITVRGLFTDDVEIFQKQLVKKLEDLAKSFDINADWIFIRTLPGSDDVINIGVRELCNLCKEEYSYKKPRPDLISLKF</sequence>
<dbReference type="AlphaFoldDB" id="C9RHG0"/>
<dbReference type="KEGG" id="mvu:Metvu_1154"/>